<evidence type="ECO:0000256" key="7">
    <source>
        <dbReference type="ARBA" id="ARBA00022989"/>
    </source>
</evidence>
<feature type="transmembrane region" description="Helical" evidence="9">
    <location>
        <begin position="133"/>
        <end position="156"/>
    </location>
</feature>
<accession>A0A8T6Z5D2</accession>
<evidence type="ECO:0000256" key="2">
    <source>
        <dbReference type="ARBA" id="ARBA00010072"/>
    </source>
</evidence>
<keyword evidence="7 9" id="KW-1133">Transmembrane helix</keyword>
<evidence type="ECO:0000256" key="5">
    <source>
        <dbReference type="ARBA" id="ARBA00022692"/>
    </source>
</evidence>
<comment type="similarity">
    <text evidence="2">Belongs to the binding-protein-dependent transport system permease family. HisMQ subfamily.</text>
</comment>
<feature type="transmembrane region" description="Helical" evidence="9">
    <location>
        <begin position="62"/>
        <end position="91"/>
    </location>
</feature>
<evidence type="ECO:0000313" key="12">
    <source>
        <dbReference type="Proteomes" id="UP000030460"/>
    </source>
</evidence>
<dbReference type="OrthoDB" id="92598at2"/>
<comment type="caution">
    <text evidence="11">The sequence shown here is derived from an EMBL/GenBank/DDBJ whole genome shotgun (WGS) entry which is preliminary data.</text>
</comment>
<evidence type="ECO:0000256" key="3">
    <source>
        <dbReference type="ARBA" id="ARBA00022448"/>
    </source>
</evidence>
<proteinExistence type="inferred from homology"/>
<keyword evidence="6" id="KW-0029">Amino-acid transport</keyword>
<dbReference type="PANTHER" id="PTHR30614">
    <property type="entry name" value="MEMBRANE COMPONENT OF AMINO ACID ABC TRANSPORTER"/>
    <property type="match status" value="1"/>
</dbReference>
<dbReference type="AlphaFoldDB" id="A0A8T6Z5D2"/>
<dbReference type="EMBL" id="JTDB02000001">
    <property type="protein sequence ID" value="NLP60078.1"/>
    <property type="molecule type" value="Genomic_DNA"/>
</dbReference>
<comment type="subcellular location">
    <subcellularLocation>
        <location evidence="1">Cell inner membrane</location>
        <topology evidence="1">Multi-pass membrane protein</topology>
    </subcellularLocation>
    <subcellularLocation>
        <location evidence="9">Cell membrane</location>
        <topology evidence="9">Multi-pass membrane protein</topology>
    </subcellularLocation>
</comment>
<gene>
    <name evidence="11" type="ORF">NH14_002695</name>
</gene>
<keyword evidence="12" id="KW-1185">Reference proteome</keyword>
<name>A0A8T6Z5D2_9BURK</name>
<evidence type="ECO:0000256" key="4">
    <source>
        <dbReference type="ARBA" id="ARBA00022475"/>
    </source>
</evidence>
<feature type="transmembrane region" description="Helical" evidence="9">
    <location>
        <begin position="103"/>
        <end position="127"/>
    </location>
</feature>
<dbReference type="InterPro" id="IPR035906">
    <property type="entry name" value="MetI-like_sf"/>
</dbReference>
<feature type="transmembrane region" description="Helical" evidence="9">
    <location>
        <begin position="197"/>
        <end position="215"/>
    </location>
</feature>
<dbReference type="RefSeq" id="WP_052148386.1">
    <property type="nucleotide sequence ID" value="NZ_CADFGF010000015.1"/>
</dbReference>
<keyword evidence="3 9" id="KW-0813">Transport</keyword>
<dbReference type="PROSITE" id="PS50928">
    <property type="entry name" value="ABC_TM1"/>
    <property type="match status" value="1"/>
</dbReference>
<dbReference type="InterPro" id="IPR010065">
    <property type="entry name" value="AA_ABC_transptr_permease_3TM"/>
</dbReference>
<keyword evidence="4" id="KW-1003">Cell membrane</keyword>
<reference evidence="11" key="2">
    <citation type="submission" date="2020-04" db="EMBL/GenBank/DDBJ databases">
        <authorList>
            <person name="Alexandrino P."/>
            <person name="Mendonca T."/>
            <person name="Guaman L."/>
            <person name="Cherix J."/>
            <person name="Lozano-Sakalauskas G."/>
            <person name="Fujita A."/>
            <person name="Filho E.R."/>
            <person name="Long P."/>
            <person name="Padilla G."/>
            <person name="Taciro M.K."/>
            <person name="Gomez J.G."/>
            <person name="Silva L.F."/>
            <person name="Torres M."/>
        </authorList>
    </citation>
    <scope>NUCLEOTIDE SEQUENCE</scope>
    <source>
        <strain evidence="11">LMG 19450</strain>
    </source>
</reference>
<dbReference type="NCBIfam" id="TIGR01726">
    <property type="entry name" value="HEQRo_perm_3TM"/>
    <property type="match status" value="1"/>
</dbReference>
<evidence type="ECO:0000256" key="6">
    <source>
        <dbReference type="ARBA" id="ARBA00022970"/>
    </source>
</evidence>
<evidence type="ECO:0000256" key="8">
    <source>
        <dbReference type="ARBA" id="ARBA00023136"/>
    </source>
</evidence>
<dbReference type="Pfam" id="PF00528">
    <property type="entry name" value="BPD_transp_1"/>
    <property type="match status" value="1"/>
</dbReference>
<reference evidence="11" key="1">
    <citation type="journal article" date="2015" name="Genome Announc.">
        <title>Draft Genome Sequence of the Polyhydroxyalkanoate-Producing Bacterium Burkholderia sacchari LMG 19450 Isolated from Brazilian Sugarcane Plantation Soil.</title>
        <authorList>
            <person name="Alexandrino P.M."/>
            <person name="Mendonca T.T."/>
            <person name="Guaman Bautista L.P."/>
            <person name="Cherix J."/>
            <person name="Lozano-Sakalauskas G.C."/>
            <person name="Fujita A."/>
            <person name="Ramos Filho E."/>
            <person name="Long P."/>
            <person name="Padilla G."/>
            <person name="Taciro M.K."/>
            <person name="Gomez J.G."/>
            <person name="Silva L.F."/>
        </authorList>
    </citation>
    <scope>NUCLEOTIDE SEQUENCE</scope>
    <source>
        <strain evidence="11">LMG 19450</strain>
    </source>
</reference>
<evidence type="ECO:0000259" key="10">
    <source>
        <dbReference type="PROSITE" id="PS50928"/>
    </source>
</evidence>
<dbReference type="PANTHER" id="PTHR30614:SF0">
    <property type="entry name" value="L-CYSTINE TRANSPORT SYSTEM PERMEASE PROTEIN TCYL"/>
    <property type="match status" value="1"/>
</dbReference>
<dbReference type="GO" id="GO:0043190">
    <property type="term" value="C:ATP-binding cassette (ABC) transporter complex"/>
    <property type="evidence" value="ECO:0007669"/>
    <property type="project" value="InterPro"/>
</dbReference>
<dbReference type="CDD" id="cd06261">
    <property type="entry name" value="TM_PBP2"/>
    <property type="match status" value="1"/>
</dbReference>
<evidence type="ECO:0000313" key="11">
    <source>
        <dbReference type="EMBL" id="NLP60078.1"/>
    </source>
</evidence>
<feature type="domain" description="ABC transmembrane type-1" evidence="10">
    <location>
        <begin position="68"/>
        <end position="257"/>
    </location>
</feature>
<dbReference type="SUPFAM" id="SSF161098">
    <property type="entry name" value="MetI-like"/>
    <property type="match status" value="1"/>
</dbReference>
<dbReference type="InterPro" id="IPR043429">
    <property type="entry name" value="ArtM/GltK/GlnP/TcyL/YhdX-like"/>
</dbReference>
<dbReference type="GO" id="GO:0006865">
    <property type="term" value="P:amino acid transport"/>
    <property type="evidence" value="ECO:0007669"/>
    <property type="project" value="UniProtKB-KW"/>
</dbReference>
<dbReference type="Gene3D" id="1.10.3720.10">
    <property type="entry name" value="MetI-like"/>
    <property type="match status" value="1"/>
</dbReference>
<evidence type="ECO:0000256" key="9">
    <source>
        <dbReference type="RuleBase" id="RU363032"/>
    </source>
</evidence>
<dbReference type="InterPro" id="IPR000515">
    <property type="entry name" value="MetI-like"/>
</dbReference>
<sequence>MNETRLLYEPPGPIGIVRNRWYAVGGGAFVVALSSSVLYRLYQRGQFDHDRWAVFLNTQVWSFLLTGLEATLLVAAISGILSFAFSIPIALMRVSDQPIVKKIAEVFISAFRAVPLLLLILFMAVLLPTIGVAWPAIAFLVIALTLHHSALMAEIVRAGILSVPRGQGEAALSIGMSQVKSMHYIILPQAIRRMMPALIGQLLAIVQDTSLGYIIPYNELLRCSQLISTYAPQSLLQAAFVSTLLYGLVSVILMIVQFRVRSRVQGS</sequence>
<feature type="transmembrane region" description="Helical" evidence="9">
    <location>
        <begin position="21"/>
        <end position="42"/>
    </location>
</feature>
<feature type="transmembrane region" description="Helical" evidence="9">
    <location>
        <begin position="235"/>
        <end position="256"/>
    </location>
</feature>
<keyword evidence="5 9" id="KW-0812">Transmembrane</keyword>
<organism evidence="11 12">
    <name type="scientific">Paraburkholderia sacchari</name>
    <dbReference type="NCBI Taxonomy" id="159450"/>
    <lineage>
        <taxon>Bacteria</taxon>
        <taxon>Pseudomonadati</taxon>
        <taxon>Pseudomonadota</taxon>
        <taxon>Betaproteobacteria</taxon>
        <taxon>Burkholderiales</taxon>
        <taxon>Burkholderiaceae</taxon>
        <taxon>Paraburkholderia</taxon>
    </lineage>
</organism>
<keyword evidence="8 9" id="KW-0472">Membrane</keyword>
<dbReference type="Proteomes" id="UP000030460">
    <property type="component" value="Unassembled WGS sequence"/>
</dbReference>
<dbReference type="GO" id="GO:0022857">
    <property type="term" value="F:transmembrane transporter activity"/>
    <property type="evidence" value="ECO:0007669"/>
    <property type="project" value="InterPro"/>
</dbReference>
<evidence type="ECO:0000256" key="1">
    <source>
        <dbReference type="ARBA" id="ARBA00004429"/>
    </source>
</evidence>
<protein>
    <submittedName>
        <fullName evidence="11">Amino acid ABC transporter permease</fullName>
    </submittedName>
</protein>